<gene>
    <name evidence="1" type="ORF">CGS49_03425</name>
</gene>
<dbReference type="EMBL" id="NMTR01000009">
    <property type="protein sequence ID" value="PDX61923.1"/>
    <property type="molecule type" value="Genomic_DNA"/>
</dbReference>
<evidence type="ECO:0000313" key="2">
    <source>
        <dbReference type="Proteomes" id="UP000220959"/>
    </source>
</evidence>
<protein>
    <submittedName>
        <fullName evidence="1">Uncharacterized protein</fullName>
    </submittedName>
</protein>
<accession>A0ACC9D187</accession>
<proteinExistence type="predicted"/>
<organism evidence="1 2">
    <name type="scientific">Faecalibacterium langellae</name>
    <dbReference type="NCBI Taxonomy" id="3435293"/>
    <lineage>
        <taxon>Bacteria</taxon>
        <taxon>Bacillati</taxon>
        <taxon>Bacillota</taxon>
        <taxon>Clostridia</taxon>
        <taxon>Eubacteriales</taxon>
        <taxon>Oscillospiraceae</taxon>
        <taxon>Faecalibacterium</taxon>
    </lineage>
</organism>
<reference evidence="1 2" key="1">
    <citation type="journal article" date="2017" name="Front. Microbiol.">
        <title>New Insights into the Diversity of the Genus Faecalibacterium.</title>
        <authorList>
            <person name="Benevides L."/>
            <person name="Burman S."/>
            <person name="Martin R."/>
            <person name="Robert V."/>
            <person name="Thomas M."/>
            <person name="Miquel S."/>
            <person name="Chain F."/>
            <person name="Sokol H."/>
            <person name="Bermudez-Humaran L.G."/>
            <person name="Morrison M."/>
            <person name="Langella P."/>
            <person name="Azevedo V.A."/>
            <person name="Chatel J.M."/>
            <person name="Soares S."/>
        </authorList>
    </citation>
    <scope>NUCLEOTIDE SEQUENCE [LARGE SCALE GENOMIC DNA]</scope>
    <source>
        <strain evidence="2">CNCM I-4541</strain>
    </source>
</reference>
<comment type="caution">
    <text evidence="1">The sequence shown here is derived from an EMBL/GenBank/DDBJ whole genome shotgun (WGS) entry which is preliminary data.</text>
</comment>
<name>A0ACC9D187_9FIRM</name>
<dbReference type="Proteomes" id="UP000220959">
    <property type="component" value="Unassembled WGS sequence"/>
</dbReference>
<keyword evidence="2" id="KW-1185">Reference proteome</keyword>
<sequence length="96" mass="10561">MRWQQGSKREGRPTGSFLLGRGSGHSIARPIAFGNRVPPQRTVLGETTRRPAERTRYGPTCENAFGAALRLRSNEKPQWGFQAGERSAIADGRALP</sequence>
<evidence type="ECO:0000313" key="1">
    <source>
        <dbReference type="EMBL" id="PDX61923.1"/>
    </source>
</evidence>